<dbReference type="Gene3D" id="3.40.5.120">
    <property type="match status" value="1"/>
</dbReference>
<evidence type="ECO:0000313" key="13">
    <source>
        <dbReference type="Proteomes" id="UP000694865"/>
    </source>
</evidence>
<dbReference type="InterPro" id="IPR006576">
    <property type="entry name" value="BRK_domain"/>
</dbReference>
<dbReference type="InterPro" id="IPR011011">
    <property type="entry name" value="Znf_FYVE_PHD"/>
</dbReference>
<evidence type="ECO:0000313" key="14">
    <source>
        <dbReference type="RefSeq" id="XP_006813441.1"/>
    </source>
</evidence>
<dbReference type="InterPro" id="IPR019787">
    <property type="entry name" value="Znf_PHD-finger"/>
</dbReference>
<feature type="compositionally biased region" description="Basic and acidic residues" evidence="10">
    <location>
        <begin position="553"/>
        <end position="578"/>
    </location>
</feature>
<feature type="compositionally biased region" description="Low complexity" evidence="10">
    <location>
        <begin position="1053"/>
        <end position="1067"/>
    </location>
</feature>
<dbReference type="SUPFAM" id="SSF160481">
    <property type="entry name" value="BRK domain-like"/>
    <property type="match status" value="1"/>
</dbReference>
<dbReference type="CDD" id="cd15552">
    <property type="entry name" value="PHD_PHF3_like"/>
    <property type="match status" value="1"/>
</dbReference>
<feature type="domain" description="PHD-type" evidence="11">
    <location>
        <begin position="479"/>
        <end position="552"/>
    </location>
</feature>
<feature type="compositionally biased region" description="Basic and acidic residues" evidence="10">
    <location>
        <begin position="428"/>
        <end position="453"/>
    </location>
</feature>
<feature type="compositionally biased region" description="Basic and acidic residues" evidence="10">
    <location>
        <begin position="170"/>
        <end position="179"/>
    </location>
</feature>
<feature type="region of interest" description="Disordered" evidence="10">
    <location>
        <begin position="1322"/>
        <end position="1376"/>
    </location>
</feature>
<dbReference type="Pfam" id="PF07500">
    <property type="entry name" value="TFIIS_M"/>
    <property type="match status" value="1"/>
</dbReference>
<proteinExistence type="predicted"/>
<feature type="region of interest" description="Disordered" evidence="10">
    <location>
        <begin position="1222"/>
        <end position="1265"/>
    </location>
</feature>
<feature type="compositionally biased region" description="Basic and acidic residues" evidence="10">
    <location>
        <begin position="1622"/>
        <end position="1652"/>
    </location>
</feature>
<dbReference type="InterPro" id="IPR037259">
    <property type="entry name" value="BRK_sf"/>
</dbReference>
<keyword evidence="3 8" id="KW-0863">Zinc-finger</keyword>
<organism evidence="13 14">
    <name type="scientific">Saccoglossus kowalevskii</name>
    <name type="common">Acorn worm</name>
    <dbReference type="NCBI Taxonomy" id="10224"/>
    <lineage>
        <taxon>Eukaryota</taxon>
        <taxon>Metazoa</taxon>
        <taxon>Hemichordata</taxon>
        <taxon>Enteropneusta</taxon>
        <taxon>Harrimaniidae</taxon>
        <taxon>Saccoglossus</taxon>
    </lineage>
</organism>
<feature type="compositionally biased region" description="Polar residues" evidence="10">
    <location>
        <begin position="1037"/>
        <end position="1050"/>
    </location>
</feature>
<dbReference type="PROSITE" id="PS01359">
    <property type="entry name" value="ZF_PHD_1"/>
    <property type="match status" value="1"/>
</dbReference>
<dbReference type="InterPro" id="IPR001965">
    <property type="entry name" value="Znf_PHD"/>
</dbReference>
<dbReference type="SUPFAM" id="SSF46942">
    <property type="entry name" value="Elongation factor TFIIS domain 2"/>
    <property type="match status" value="1"/>
</dbReference>
<feature type="region of interest" description="Disordered" evidence="10">
    <location>
        <begin position="1014"/>
        <end position="1067"/>
    </location>
</feature>
<evidence type="ECO:0000256" key="5">
    <source>
        <dbReference type="ARBA" id="ARBA00023015"/>
    </source>
</evidence>
<dbReference type="Pfam" id="PF00628">
    <property type="entry name" value="PHD"/>
    <property type="match status" value="1"/>
</dbReference>
<feature type="compositionally biased region" description="Basic and acidic residues" evidence="10">
    <location>
        <begin position="1242"/>
        <end position="1260"/>
    </location>
</feature>
<evidence type="ECO:0000259" key="12">
    <source>
        <dbReference type="PROSITE" id="PS51321"/>
    </source>
</evidence>
<dbReference type="SUPFAM" id="SSF57903">
    <property type="entry name" value="FYVE/PHD zinc finger"/>
    <property type="match status" value="1"/>
</dbReference>
<keyword evidence="9" id="KW-0175">Coiled coil</keyword>
<dbReference type="PROSITE" id="PS51321">
    <property type="entry name" value="TFIIS_CENTRAL"/>
    <property type="match status" value="1"/>
</dbReference>
<feature type="compositionally biased region" description="Basic and acidic residues" evidence="10">
    <location>
        <begin position="337"/>
        <end position="386"/>
    </location>
</feature>
<dbReference type="InterPro" id="IPR013083">
    <property type="entry name" value="Znf_RING/FYVE/PHD"/>
</dbReference>
<feature type="compositionally biased region" description="Basic and acidic residues" evidence="10">
    <location>
        <begin position="776"/>
        <end position="786"/>
    </location>
</feature>
<dbReference type="InterPro" id="IPR003618">
    <property type="entry name" value="TFIIS_cen_dom"/>
</dbReference>
<feature type="region of interest" description="Disordered" evidence="10">
    <location>
        <begin position="553"/>
        <end position="588"/>
    </location>
</feature>
<evidence type="ECO:0000256" key="9">
    <source>
        <dbReference type="SAM" id="Coils"/>
    </source>
</evidence>
<dbReference type="InterPro" id="IPR019786">
    <property type="entry name" value="Zinc_finger_PHD-type_CS"/>
</dbReference>
<evidence type="ECO:0000259" key="11">
    <source>
        <dbReference type="PROSITE" id="PS50016"/>
    </source>
</evidence>
<dbReference type="CDD" id="cd21541">
    <property type="entry name" value="SPOC_PHF3-like"/>
    <property type="match status" value="1"/>
</dbReference>
<dbReference type="Gene3D" id="3.30.40.10">
    <property type="entry name" value="Zinc/RING finger domain, C3HC4 (zinc finger)"/>
    <property type="match status" value="1"/>
</dbReference>
<dbReference type="InterPro" id="IPR036575">
    <property type="entry name" value="TFIIS_cen_dom_sf"/>
</dbReference>
<dbReference type="RefSeq" id="XP_006813441.1">
    <property type="nucleotide sequence ID" value="XM_006813378.1"/>
</dbReference>
<evidence type="ECO:0000256" key="3">
    <source>
        <dbReference type="ARBA" id="ARBA00022771"/>
    </source>
</evidence>
<evidence type="ECO:0000256" key="4">
    <source>
        <dbReference type="ARBA" id="ARBA00022833"/>
    </source>
</evidence>
<feature type="compositionally biased region" description="Pro residues" evidence="10">
    <location>
        <begin position="1592"/>
        <end position="1604"/>
    </location>
</feature>
<feature type="coiled-coil region" evidence="9">
    <location>
        <begin position="1441"/>
        <end position="1480"/>
    </location>
</feature>
<dbReference type="PROSITE" id="PS50016">
    <property type="entry name" value="ZF_PHD_2"/>
    <property type="match status" value="1"/>
</dbReference>
<evidence type="ECO:0000256" key="7">
    <source>
        <dbReference type="ARBA" id="ARBA00023242"/>
    </source>
</evidence>
<dbReference type="Gene3D" id="1.10.472.30">
    <property type="entry name" value="Transcription elongation factor S-II, central domain"/>
    <property type="match status" value="1"/>
</dbReference>
<feature type="compositionally biased region" description="Low complexity" evidence="10">
    <location>
        <begin position="1563"/>
        <end position="1579"/>
    </location>
</feature>
<dbReference type="Pfam" id="PF07744">
    <property type="entry name" value="SPOC"/>
    <property type="match status" value="1"/>
</dbReference>
<evidence type="ECO:0000256" key="2">
    <source>
        <dbReference type="ARBA" id="ARBA00022723"/>
    </source>
</evidence>
<dbReference type="PANTHER" id="PTHR11477:SF51">
    <property type="entry name" value="PROTEIN PARTNER OF SNF, ISOFORM B"/>
    <property type="match status" value="1"/>
</dbReference>
<feature type="compositionally biased region" description="Acidic residues" evidence="10">
    <location>
        <begin position="1346"/>
        <end position="1369"/>
    </location>
</feature>
<feature type="compositionally biased region" description="Basic and acidic residues" evidence="10">
    <location>
        <begin position="715"/>
        <end position="768"/>
    </location>
</feature>
<keyword evidence="13" id="KW-1185">Reference proteome</keyword>
<feature type="region of interest" description="Disordered" evidence="10">
    <location>
        <begin position="166"/>
        <end position="474"/>
    </location>
</feature>
<evidence type="ECO:0000256" key="8">
    <source>
        <dbReference type="PROSITE-ProRule" id="PRU00146"/>
    </source>
</evidence>
<keyword evidence="2" id="KW-0479">Metal-binding</keyword>
<dbReference type="Pfam" id="PF07533">
    <property type="entry name" value="BRK"/>
    <property type="match status" value="1"/>
</dbReference>
<comment type="subcellular location">
    <subcellularLocation>
        <location evidence="1">Nucleus</location>
    </subcellularLocation>
</comment>
<keyword evidence="6" id="KW-0804">Transcription</keyword>
<keyword evidence="5" id="KW-0805">Transcription regulation</keyword>
<dbReference type="SMART" id="SM00249">
    <property type="entry name" value="PHD"/>
    <property type="match status" value="1"/>
</dbReference>
<evidence type="ECO:0000256" key="6">
    <source>
        <dbReference type="ARBA" id="ARBA00023163"/>
    </source>
</evidence>
<name>A0ABM0M0A0_SACKO</name>
<accession>A0ABM0M0A0</accession>
<reference evidence="14" key="1">
    <citation type="submission" date="2025-08" db="UniProtKB">
        <authorList>
            <consortium name="RefSeq"/>
        </authorList>
    </citation>
    <scope>IDENTIFICATION</scope>
    <source>
        <tissue evidence="14">Testes</tissue>
    </source>
</reference>
<dbReference type="PANTHER" id="PTHR11477">
    <property type="entry name" value="TRANSCRIPTION FACTOR S-II ZINC FINGER DOMAIN-CONTAINING PROTEIN"/>
    <property type="match status" value="1"/>
</dbReference>
<dbReference type="GeneID" id="100371354"/>
<feature type="compositionally biased region" description="Basic and acidic residues" evidence="10">
    <location>
        <begin position="1516"/>
        <end position="1537"/>
    </location>
</feature>
<sequence>MTEGVNADGFHGNVDSLANTGISSISDGVISSSPSVVVQRVDSDIPTWNLTAADALESKESHPYLDISTEPLLADDPLKQIDVLNTPPKQMDPAKNMLRDENPMLSGAINENSSDLLLGGDISLKFGLPSMFEGTGDGLNSGLLDDNILQDGSLEMKEASYVNYGDAVTGEDHQPESVKKWRGSPRKASEAHATKLDSGSDVERRVMRKSTLQQRERGPESTKSPSKQIKGKEGPAATAVKSQVSWESGNAPPRRTLKTYSKSDRAAAKMKKKQSSSDSEEELEERTLKQIQEEMRQKVKEAKQEIKLKDTDVKKHRHGSHPGKEPGPKQSVRKRRFSESDKYHKPENQTHQSEKKQSGNEKTNDHTNEKHPGQHEKHVKQDQHDSHKSHKHEIKRQCSVPNEPILFTPDIVMKSGKGETPEINSENQIKKIDDKRKSGDRRNEEKKTSHKDGGASNVSLTHSDDENDSDLGSENDPRKIWCICKQPHDDRHTRRQLSIASIKRSTNSTIFMICCDQCSEWYHGECVGVTKRQGKEMEQAKKNYTCPPCKDKDKTMNTHAESTPDKTDNSKDEDRKPDDETDTKRKRIKIFKKPLPQQYCIGSRCGKWAKENTVYCGNECLERHVKESLRMIEKDRERTHGVQTKADGQSGNKSVDVKLKADDRIAVIERHTGRMLAGISAPTVEHLFPWLIRHGSYEILRPGIQHRYAGMSQPAKEKEAHEKKRDERKERDHQREREERENGHRKERERRKEKEHRKEMENRLEKEHRKERKHRKEQEQELSKEPPRRRKRHSKPAAPPPPPSQSDVRHNVRKTLKEQMIGRARESRGIKLRSEEIEKVVNRIEHELFKLYQDTSSKYKAKYRTLMFNLKDVNNKGLFRRVLKGDISPSKLVGMTSEQMACKELFEWREREAKHTLEMQVKQAEEESRHIQLTKKTHKGEIEIEEDSLADLEAPLEKAKPEKAQPIGVMLTDTTEQHKTHLFDLNCKICTGKMAPPSDEPSASKKPKILAALSPTAKVPPVAGSGNDSVKSEDTESSSVFDSPKPSTSMDIVEASPMPESPVEAESPPASVDCISVWKGFVVMQNLAKFATVSYKVSGPTGNLMTDLPDTLHLCGRISFEQVYDYISKIRTSATKDICIIRFQAANEEEKVSYISMYSYFSSRRRCGVVGNNTKHVKDMYLIPLAGHAKIPSALLPFDGPGLDEFRPHMLLGVIIKQKRQRHSLPGQIESRHSQKHSKRRHSEETTKVIKRRFSDDSLESKSPPLSSVITECMLMEKEEDIKRKERKLQTELYITEQQSYDPIVRQFANIDPSSLVAPVTSSLEEAPYSPSQEYAAEAEEKPYDPSDDVLGEFSSDDEEDADNNDNDIADLSPTSKEFTAPVSTVTPKIVATPKAPVSKVSVPTVMNQNSNVSAQKLLDTVLGEVKQEKEVVPLTVDSNLSEQKQKLATLAKELEQAKKALLETQIQNLQADISRTTSTLASVASQALDKPCEKNSVVDIVKDDRGAKSIAASKIESEESAKTNTKTKSDATKIDVDNAATKTESADDDPAITIPGLGFDVSSSSSSFLSPTASFLSPQGMDSGKSSPLQEPVPEPALEPPPSGLTKHAEEVTKPAVKIPKAPEELPKAPEDLRKATEDFPRHHQERRTSSEDDSLPSFRRGSRERVHVHEQYDDRPSRFGRDYDKDERRPRRDSDRDHRDHNRGWERDRHWGGDDRHWQDGYDRGQGWGRGRGRGRGRGSGGGGFRSYDRWRQNHHRR</sequence>
<feature type="region of interest" description="Disordered" evidence="10">
    <location>
        <begin position="709"/>
        <end position="811"/>
    </location>
</feature>
<protein>
    <submittedName>
        <fullName evidence="14">Death-inducer obliterator 1-like</fullName>
    </submittedName>
</protein>
<feature type="region of interest" description="Disordered" evidence="10">
    <location>
        <begin position="1513"/>
        <end position="1760"/>
    </location>
</feature>
<feature type="compositionally biased region" description="Basic and acidic residues" evidence="10">
    <location>
        <begin position="285"/>
        <end position="313"/>
    </location>
</feature>
<evidence type="ECO:0000256" key="1">
    <source>
        <dbReference type="ARBA" id="ARBA00004123"/>
    </source>
</evidence>
<dbReference type="Proteomes" id="UP000694865">
    <property type="component" value="Unplaced"/>
</dbReference>
<keyword evidence="7" id="KW-0539">Nucleus</keyword>
<dbReference type="SMART" id="SM00510">
    <property type="entry name" value="TFS2M"/>
    <property type="match status" value="1"/>
</dbReference>
<feature type="domain" description="TFIIS central" evidence="12">
    <location>
        <begin position="808"/>
        <end position="928"/>
    </location>
</feature>
<dbReference type="InterPro" id="IPR012921">
    <property type="entry name" value="SPOC_C"/>
</dbReference>
<gene>
    <name evidence="14" type="primary">LOC100371354</name>
</gene>
<feature type="compositionally biased region" description="Basic and acidic residues" evidence="10">
    <location>
        <begin position="1663"/>
        <end position="1725"/>
    </location>
</feature>
<evidence type="ECO:0000256" key="10">
    <source>
        <dbReference type="SAM" id="MobiDB-lite"/>
    </source>
</evidence>
<keyword evidence="4" id="KW-0862">Zinc</keyword>